<dbReference type="Gene3D" id="3.40.50.2300">
    <property type="match status" value="1"/>
</dbReference>
<dbReference type="InterPro" id="IPR011006">
    <property type="entry name" value="CheY-like_superfamily"/>
</dbReference>
<dbReference type="InterPro" id="IPR050595">
    <property type="entry name" value="Bact_response_regulator"/>
</dbReference>
<dbReference type="SMART" id="SM00448">
    <property type="entry name" value="REC"/>
    <property type="match status" value="1"/>
</dbReference>
<dbReference type="PANTHER" id="PTHR44591">
    <property type="entry name" value="STRESS RESPONSE REGULATOR PROTEIN 1"/>
    <property type="match status" value="1"/>
</dbReference>
<organism evidence="4 5">
    <name type="scientific">Stenomitos frigidus ULC18</name>
    <dbReference type="NCBI Taxonomy" id="2107698"/>
    <lineage>
        <taxon>Bacteria</taxon>
        <taxon>Bacillati</taxon>
        <taxon>Cyanobacteriota</taxon>
        <taxon>Cyanophyceae</taxon>
        <taxon>Leptolyngbyales</taxon>
        <taxon>Leptolyngbyaceae</taxon>
        <taxon>Stenomitos</taxon>
    </lineage>
</organism>
<accession>A0A2T1DTY4</accession>
<dbReference type="AlphaFoldDB" id="A0A2T1DTY4"/>
<dbReference type="CDD" id="cd17552">
    <property type="entry name" value="REC_RR468-like"/>
    <property type="match status" value="1"/>
</dbReference>
<dbReference type="OrthoDB" id="468357at2"/>
<dbReference type="Pfam" id="PF00072">
    <property type="entry name" value="Response_reg"/>
    <property type="match status" value="1"/>
</dbReference>
<evidence type="ECO:0000259" key="3">
    <source>
        <dbReference type="PROSITE" id="PS50110"/>
    </source>
</evidence>
<dbReference type="EMBL" id="PVWK01000158">
    <property type="protein sequence ID" value="PSB23932.1"/>
    <property type="molecule type" value="Genomic_DNA"/>
</dbReference>
<evidence type="ECO:0000256" key="2">
    <source>
        <dbReference type="PROSITE-ProRule" id="PRU00169"/>
    </source>
</evidence>
<dbReference type="SUPFAM" id="SSF52172">
    <property type="entry name" value="CheY-like"/>
    <property type="match status" value="1"/>
</dbReference>
<keyword evidence="1 2" id="KW-0597">Phosphoprotein</keyword>
<comment type="caution">
    <text evidence="4">The sequence shown here is derived from an EMBL/GenBank/DDBJ whole genome shotgun (WGS) entry which is preliminary data.</text>
</comment>
<evidence type="ECO:0000313" key="4">
    <source>
        <dbReference type="EMBL" id="PSB23932.1"/>
    </source>
</evidence>
<dbReference type="InterPro" id="IPR001789">
    <property type="entry name" value="Sig_transdc_resp-reg_receiver"/>
</dbReference>
<evidence type="ECO:0000256" key="1">
    <source>
        <dbReference type="ARBA" id="ARBA00022553"/>
    </source>
</evidence>
<feature type="domain" description="Response regulatory" evidence="3">
    <location>
        <begin position="5"/>
        <end position="122"/>
    </location>
</feature>
<dbReference type="Proteomes" id="UP000239576">
    <property type="component" value="Unassembled WGS sequence"/>
</dbReference>
<feature type="modified residue" description="4-aspartylphosphate" evidence="2">
    <location>
        <position position="55"/>
    </location>
</feature>
<dbReference type="GO" id="GO:0000160">
    <property type="term" value="P:phosphorelay signal transduction system"/>
    <property type="evidence" value="ECO:0007669"/>
    <property type="project" value="InterPro"/>
</dbReference>
<reference evidence="5" key="1">
    <citation type="submission" date="2018-02" db="EMBL/GenBank/DDBJ databases">
        <authorList>
            <person name="Moore K."/>
            <person name="Momper L."/>
        </authorList>
    </citation>
    <scope>NUCLEOTIDE SEQUENCE [LARGE SCALE GENOMIC DNA]</scope>
    <source>
        <strain evidence="5">ULC18</strain>
    </source>
</reference>
<evidence type="ECO:0000313" key="5">
    <source>
        <dbReference type="Proteomes" id="UP000239576"/>
    </source>
</evidence>
<reference evidence="4 5" key="2">
    <citation type="submission" date="2018-03" db="EMBL/GenBank/DDBJ databases">
        <title>The ancient ancestry and fast evolution of plastids.</title>
        <authorList>
            <person name="Moore K.R."/>
            <person name="Magnabosco C."/>
            <person name="Momper L."/>
            <person name="Gold D.A."/>
            <person name="Bosak T."/>
            <person name="Fournier G.P."/>
        </authorList>
    </citation>
    <scope>NUCLEOTIDE SEQUENCE [LARGE SCALE GENOMIC DNA]</scope>
    <source>
        <strain evidence="4 5">ULC18</strain>
    </source>
</reference>
<dbReference type="PROSITE" id="PS50110">
    <property type="entry name" value="RESPONSE_REGULATORY"/>
    <property type="match status" value="1"/>
</dbReference>
<dbReference type="PANTHER" id="PTHR44591:SF22">
    <property type="entry name" value="CHEY SUBFAMILY"/>
    <property type="match status" value="1"/>
</dbReference>
<proteinExistence type="predicted"/>
<keyword evidence="5" id="KW-1185">Reference proteome</keyword>
<sequence>MGSKRVLIIDDEETIQTVVQFGIRMTAGWDVLSASSGAQGIQTAQAEAPDVILLDVMMPDMDGIATLKALQSHPGTEQIPVIFLTAKAQTSEKYQFNRLGVSGVITKPFNSLDLPEQIAKILDWSLGR</sequence>
<name>A0A2T1DTY4_9CYAN</name>
<protein>
    <submittedName>
        <fullName evidence="4">Two-component system response regulator</fullName>
    </submittedName>
</protein>
<dbReference type="RefSeq" id="WP_106260775.1">
    <property type="nucleotide sequence ID" value="NZ_CAWNSW010000147.1"/>
</dbReference>
<gene>
    <name evidence="4" type="ORF">C7B82_29585</name>
</gene>